<dbReference type="GO" id="GO:0009916">
    <property type="term" value="F:alternative oxidase activity"/>
    <property type="evidence" value="ECO:0007669"/>
    <property type="project" value="UniProtKB-UniRule"/>
</dbReference>
<feature type="binding site" evidence="16">
    <location>
        <position position="230"/>
    </location>
    <ligand>
        <name>Fe cation</name>
        <dbReference type="ChEBI" id="CHEBI:24875"/>
        <label>1</label>
    </ligand>
</feature>
<keyword evidence="5 17" id="KW-0812">Transmembrane</keyword>
<keyword evidence="19" id="KW-1185">Reference proteome</keyword>
<dbReference type="GO" id="GO:0046872">
    <property type="term" value="F:metal ion binding"/>
    <property type="evidence" value="ECO:0007669"/>
    <property type="project" value="UniProtKB-UniRule"/>
</dbReference>
<dbReference type="Pfam" id="PF01786">
    <property type="entry name" value="AOX"/>
    <property type="match status" value="1"/>
</dbReference>
<evidence type="ECO:0000313" key="18">
    <source>
        <dbReference type="EMBL" id="EDK45415.1"/>
    </source>
</evidence>
<dbReference type="InterPro" id="IPR002680">
    <property type="entry name" value="AOX"/>
</dbReference>
<evidence type="ECO:0000256" key="4">
    <source>
        <dbReference type="ARBA" id="ARBA00022660"/>
    </source>
</evidence>
<keyword evidence="9 17" id="KW-0249">Electron transport</keyword>
<evidence type="ECO:0000256" key="8">
    <source>
        <dbReference type="ARBA" id="ARBA00022946"/>
    </source>
</evidence>
<dbReference type="GO" id="GO:0098803">
    <property type="term" value="C:respiratory chain complex"/>
    <property type="evidence" value="ECO:0007669"/>
    <property type="project" value="UniProtKB-UniRule"/>
</dbReference>
<comment type="cofactor">
    <cofactor evidence="16 17">
        <name>Fe cation</name>
        <dbReference type="ChEBI" id="CHEBI:24875"/>
    </cofactor>
    <text evidence="16 17">Binds 2 iron ions per subunit.</text>
</comment>
<evidence type="ECO:0000256" key="10">
    <source>
        <dbReference type="ARBA" id="ARBA00022989"/>
    </source>
</evidence>
<keyword evidence="7" id="KW-0999">Mitochondrion inner membrane</keyword>
<keyword evidence="3" id="KW-0813">Transport</keyword>
<feature type="binding site" evidence="16">
    <location>
        <position position="340"/>
    </location>
    <ligand>
        <name>Fe cation</name>
        <dbReference type="ChEBI" id="CHEBI:24875"/>
        <label>2</label>
    </ligand>
</feature>
<organism evidence="18 19">
    <name type="scientific">Lodderomyces elongisporus (strain ATCC 11503 / CBS 2605 / JCM 1781 / NBRC 1676 / NRRL YB-4239)</name>
    <name type="common">Yeast</name>
    <name type="synonym">Saccharomyces elongisporus</name>
    <dbReference type="NCBI Taxonomy" id="379508"/>
    <lineage>
        <taxon>Eukaryota</taxon>
        <taxon>Fungi</taxon>
        <taxon>Dikarya</taxon>
        <taxon>Ascomycota</taxon>
        <taxon>Saccharomycotina</taxon>
        <taxon>Pichiomycetes</taxon>
        <taxon>Debaryomycetaceae</taxon>
        <taxon>Candida/Lodderomyces clade</taxon>
        <taxon>Lodderomyces</taxon>
    </lineage>
</organism>
<keyword evidence="10" id="KW-1133">Transmembrane helix</keyword>
<feature type="binding site" evidence="16">
    <location>
        <position position="337"/>
    </location>
    <ligand>
        <name>Fe cation</name>
        <dbReference type="ChEBI" id="CHEBI:24875"/>
        <label>2</label>
    </ligand>
</feature>
<feature type="binding site" evidence="16">
    <location>
        <position position="191"/>
    </location>
    <ligand>
        <name>Fe cation</name>
        <dbReference type="ChEBI" id="CHEBI:24875"/>
        <label>1</label>
    </ligand>
</feature>
<comment type="similarity">
    <text evidence="2 17">Belongs to the alternative oxidase family.</text>
</comment>
<dbReference type="EC" id="1.-.-.-" evidence="17"/>
<feature type="binding site" evidence="16">
    <location>
        <position position="230"/>
    </location>
    <ligand>
        <name>Fe cation</name>
        <dbReference type="ChEBI" id="CHEBI:24875"/>
        <label>2</label>
    </ligand>
</feature>
<dbReference type="PANTHER" id="PTHR31803">
    <property type="entry name" value="ALTERNATIVE OXIDASE"/>
    <property type="match status" value="1"/>
</dbReference>
<dbReference type="OrthoDB" id="16906at2759"/>
<feature type="binding site" evidence="16">
    <location>
        <position position="337"/>
    </location>
    <ligand>
        <name>Fe cation</name>
        <dbReference type="ChEBI" id="CHEBI:24875"/>
        <label>1</label>
    </ligand>
</feature>
<dbReference type="EMBL" id="CH981527">
    <property type="protein sequence ID" value="EDK45415.1"/>
    <property type="molecule type" value="Genomic_DNA"/>
</dbReference>
<dbReference type="Gene3D" id="1.20.1260.140">
    <property type="entry name" value="Alternative oxidase"/>
    <property type="match status" value="1"/>
</dbReference>
<dbReference type="PANTHER" id="PTHR31803:SF3">
    <property type="entry name" value="ALTERNATIVE OXIDASE"/>
    <property type="match status" value="1"/>
</dbReference>
<evidence type="ECO:0000256" key="3">
    <source>
        <dbReference type="ARBA" id="ARBA00022448"/>
    </source>
</evidence>
<dbReference type="VEuPathDB" id="FungiDB:LELG_03594"/>
<dbReference type="FunFam" id="1.20.1260.140:FF:000002">
    <property type="entry name" value="Alternative oxidase"/>
    <property type="match status" value="1"/>
</dbReference>
<feature type="binding site" evidence="16">
    <location>
        <position position="281"/>
    </location>
    <ligand>
        <name>Fe cation</name>
        <dbReference type="ChEBI" id="CHEBI:24875"/>
        <label>2</label>
    </ligand>
</feature>
<keyword evidence="12 16" id="KW-0408">Iron</keyword>
<evidence type="ECO:0000256" key="17">
    <source>
        <dbReference type="RuleBase" id="RU003779"/>
    </source>
</evidence>
<evidence type="ECO:0000256" key="9">
    <source>
        <dbReference type="ARBA" id="ARBA00022982"/>
    </source>
</evidence>
<dbReference type="PIRSF" id="PIRSF005229">
    <property type="entry name" value="AOX"/>
    <property type="match status" value="1"/>
</dbReference>
<dbReference type="GO" id="GO:0005743">
    <property type="term" value="C:mitochondrial inner membrane"/>
    <property type="evidence" value="ECO:0007669"/>
    <property type="project" value="UniProtKB-SubCell"/>
</dbReference>
<evidence type="ECO:0000256" key="13">
    <source>
        <dbReference type="ARBA" id="ARBA00023128"/>
    </source>
</evidence>
<keyword evidence="13" id="KW-0496">Mitochondrion</keyword>
<protein>
    <recommendedName>
        <fullName evidence="17">Alternative oxidase</fullName>
        <ecNumber evidence="17">1.-.-.-</ecNumber>
    </recommendedName>
</protein>
<feature type="binding site" evidence="16">
    <location>
        <position position="233"/>
    </location>
    <ligand>
        <name>Fe cation</name>
        <dbReference type="ChEBI" id="CHEBI:24875"/>
        <label>1</label>
    </ligand>
</feature>
<keyword evidence="14 17" id="KW-0472">Membrane</keyword>
<dbReference type="eggNOG" id="ENOG502QSB5">
    <property type="taxonomic scope" value="Eukaryota"/>
</dbReference>
<evidence type="ECO:0000256" key="12">
    <source>
        <dbReference type="ARBA" id="ARBA00023004"/>
    </source>
</evidence>
<comment type="subcellular location">
    <subcellularLocation>
        <location evidence="1">Mitochondrion inner membrane</location>
        <topology evidence="1">Single-pass membrane protein</topology>
        <orientation evidence="1">Matrix side</orientation>
    </subcellularLocation>
</comment>
<accession>A5E1V7</accession>
<evidence type="ECO:0000256" key="6">
    <source>
        <dbReference type="ARBA" id="ARBA00022723"/>
    </source>
</evidence>
<dbReference type="GO" id="GO:0010230">
    <property type="term" value="P:alternative respiration"/>
    <property type="evidence" value="ECO:0007669"/>
    <property type="project" value="TreeGrafter"/>
</dbReference>
<sequence length="390" mass="44374">MLSTTITHRTPLMVASSTLSAIRFATSATATSATTTTTTTTTDPNPHTIKHAQQVTTKSQLQPPQQISFISHDAEIHQPEENGKKKKWFNWGTKIYTNDGITHNDDPKFLTPHAYKHVGYSPAELYGVEVTHKTPANFREKFCYGLIKTCRFWFDLVTGYAEPKTGDPNEYKGTRWEMTESKWMTRIIFLESIAGVPGSVAAFLRQLQSLRLLKRDRGFIQTYLEEAEQERMHLLVALKIGKPSLFTRAIMYVGQGVFANAFFLTYMANPNAAASIVGYIEEEACHTYTELLKDLDNKGKFPIFENMTIPKIAVEYWPGLNHQSTFKDLILQIRADEAKHREVNHTFANLDLQRDRNPFALKINDVDQPQPNMGLKVSKPTGWERKDLIL</sequence>
<evidence type="ECO:0000256" key="14">
    <source>
        <dbReference type="ARBA" id="ARBA00023136"/>
    </source>
</evidence>
<dbReference type="AlphaFoldDB" id="A5E1V7"/>
<evidence type="ECO:0000256" key="2">
    <source>
        <dbReference type="ARBA" id="ARBA00008388"/>
    </source>
</evidence>
<dbReference type="OMA" id="RFLRWGM"/>
<dbReference type="InParanoid" id="A5E1V7"/>
<evidence type="ECO:0000256" key="11">
    <source>
        <dbReference type="ARBA" id="ARBA00023002"/>
    </source>
</evidence>
<comment type="function">
    <text evidence="15">Catalyzes cyanide-resistant oxygen consumption. May increase respiration when the cytochrome respiratory pathway is restricted, or in response to low temperatures.</text>
</comment>
<gene>
    <name evidence="18" type="ORF">LELG_03594</name>
</gene>
<evidence type="ECO:0000313" key="19">
    <source>
        <dbReference type="Proteomes" id="UP000001996"/>
    </source>
</evidence>
<proteinExistence type="inferred from homology"/>
<reference evidence="18 19" key="1">
    <citation type="journal article" date="2009" name="Nature">
        <title>Evolution of pathogenicity and sexual reproduction in eight Candida genomes.</title>
        <authorList>
            <person name="Butler G."/>
            <person name="Rasmussen M.D."/>
            <person name="Lin M.F."/>
            <person name="Santos M.A."/>
            <person name="Sakthikumar S."/>
            <person name="Munro C.A."/>
            <person name="Rheinbay E."/>
            <person name="Grabherr M."/>
            <person name="Forche A."/>
            <person name="Reedy J.L."/>
            <person name="Agrafioti I."/>
            <person name="Arnaud M.B."/>
            <person name="Bates S."/>
            <person name="Brown A.J."/>
            <person name="Brunke S."/>
            <person name="Costanzo M.C."/>
            <person name="Fitzpatrick D.A."/>
            <person name="de Groot P.W."/>
            <person name="Harris D."/>
            <person name="Hoyer L.L."/>
            <person name="Hube B."/>
            <person name="Klis F.M."/>
            <person name="Kodira C."/>
            <person name="Lennard N."/>
            <person name="Logue M.E."/>
            <person name="Martin R."/>
            <person name="Neiman A.M."/>
            <person name="Nikolaou E."/>
            <person name="Quail M.A."/>
            <person name="Quinn J."/>
            <person name="Santos M.C."/>
            <person name="Schmitzberger F.F."/>
            <person name="Sherlock G."/>
            <person name="Shah P."/>
            <person name="Silverstein K.A."/>
            <person name="Skrzypek M.S."/>
            <person name="Soll D."/>
            <person name="Staggs R."/>
            <person name="Stansfield I."/>
            <person name="Stumpf M.P."/>
            <person name="Sudbery P.E."/>
            <person name="Srikantha T."/>
            <person name="Zeng Q."/>
            <person name="Berman J."/>
            <person name="Berriman M."/>
            <person name="Heitman J."/>
            <person name="Gow N.A."/>
            <person name="Lorenz M.C."/>
            <person name="Birren B.W."/>
            <person name="Kellis M."/>
            <person name="Cuomo C.A."/>
        </authorList>
    </citation>
    <scope>NUCLEOTIDE SEQUENCE [LARGE SCALE GENOMIC DNA]</scope>
    <source>
        <strain evidence="19">ATCC 11503 / BCRC 21390 / CBS 2605 / JCM 1781 / NBRC 1676 / NRRL YB-4239</strain>
    </source>
</reference>
<keyword evidence="8" id="KW-0809">Transit peptide</keyword>
<keyword evidence="6 16" id="KW-0479">Metal-binding</keyword>
<evidence type="ECO:0000256" key="7">
    <source>
        <dbReference type="ARBA" id="ARBA00022792"/>
    </source>
</evidence>
<evidence type="ECO:0000256" key="16">
    <source>
        <dbReference type="PIRSR" id="PIRSR005229-1"/>
    </source>
</evidence>
<dbReference type="InterPro" id="IPR038659">
    <property type="entry name" value="AOX_sf"/>
</dbReference>
<evidence type="ECO:0000256" key="5">
    <source>
        <dbReference type="ARBA" id="ARBA00022692"/>
    </source>
</evidence>
<keyword evidence="11 17" id="KW-0560">Oxidoreductase</keyword>
<evidence type="ECO:0000256" key="15">
    <source>
        <dbReference type="ARBA" id="ARBA00025285"/>
    </source>
</evidence>
<evidence type="ECO:0000256" key="1">
    <source>
        <dbReference type="ARBA" id="ARBA00004298"/>
    </source>
</evidence>
<dbReference type="Proteomes" id="UP000001996">
    <property type="component" value="Unassembled WGS sequence"/>
</dbReference>
<dbReference type="HOGENOM" id="CLU_041974_3_0_1"/>
<dbReference type="STRING" id="379508.A5E1V7"/>
<keyword evidence="4 17" id="KW-0679">Respiratory chain</keyword>
<name>A5E1V7_LODEL</name>